<dbReference type="InterPro" id="IPR041588">
    <property type="entry name" value="Integrase_H2C2"/>
</dbReference>
<dbReference type="GO" id="GO:0006310">
    <property type="term" value="P:DNA recombination"/>
    <property type="evidence" value="ECO:0007669"/>
    <property type="project" value="UniProtKB-KW"/>
</dbReference>
<dbReference type="InterPro" id="IPR023780">
    <property type="entry name" value="Chromo_domain"/>
</dbReference>
<dbReference type="InterPro" id="IPR041577">
    <property type="entry name" value="RT_RNaseH_2"/>
</dbReference>
<keyword evidence="17" id="KW-1185">Reference proteome</keyword>
<dbReference type="Gene3D" id="2.40.50.40">
    <property type="match status" value="1"/>
</dbReference>
<gene>
    <name evidence="16" type="ORF">NDU88_006415</name>
</gene>
<evidence type="ECO:0000259" key="15">
    <source>
        <dbReference type="PROSITE" id="PS50994"/>
    </source>
</evidence>
<keyword evidence="2" id="KW-0645">Protease</keyword>
<dbReference type="Pfam" id="PF17919">
    <property type="entry name" value="RT_RNaseH_2"/>
    <property type="match status" value="1"/>
</dbReference>
<evidence type="ECO:0000256" key="4">
    <source>
        <dbReference type="ARBA" id="ARBA00022750"/>
    </source>
</evidence>
<evidence type="ECO:0000259" key="14">
    <source>
        <dbReference type="PROSITE" id="PS50013"/>
    </source>
</evidence>
<comment type="subcellular location">
    <subcellularLocation>
        <location evidence="1">Nucleus</location>
    </subcellularLocation>
</comment>
<keyword evidence="9" id="KW-0239">DNA-directed DNA polymerase</keyword>
<dbReference type="EMBL" id="JANPWB010000006">
    <property type="protein sequence ID" value="KAJ1181205.1"/>
    <property type="molecule type" value="Genomic_DNA"/>
</dbReference>
<dbReference type="Pfam" id="PF00665">
    <property type="entry name" value="rve"/>
    <property type="match status" value="1"/>
</dbReference>
<evidence type="ECO:0000256" key="3">
    <source>
        <dbReference type="ARBA" id="ARBA00022723"/>
    </source>
</evidence>
<keyword evidence="4" id="KW-0064">Aspartyl protease</keyword>
<keyword evidence="8" id="KW-0695">RNA-directed DNA polymerase</keyword>
<dbReference type="PANTHER" id="PTHR37984">
    <property type="entry name" value="PROTEIN CBG26694"/>
    <property type="match status" value="1"/>
</dbReference>
<dbReference type="CDD" id="cd09274">
    <property type="entry name" value="RNase_HI_RT_Ty3"/>
    <property type="match status" value="1"/>
</dbReference>
<keyword evidence="6" id="KW-0460">Magnesium</keyword>
<dbReference type="FunFam" id="3.10.20.370:FF:000001">
    <property type="entry name" value="Retrovirus-related Pol polyprotein from transposon 17.6-like protein"/>
    <property type="match status" value="1"/>
</dbReference>
<evidence type="ECO:0000313" key="17">
    <source>
        <dbReference type="Proteomes" id="UP001066276"/>
    </source>
</evidence>
<evidence type="ECO:0000256" key="11">
    <source>
        <dbReference type="ARBA" id="ARBA00023172"/>
    </source>
</evidence>
<dbReference type="AlphaFoldDB" id="A0AAV7TXL0"/>
<dbReference type="GO" id="GO:0004190">
    <property type="term" value="F:aspartic-type endopeptidase activity"/>
    <property type="evidence" value="ECO:0007669"/>
    <property type="project" value="UniProtKB-KW"/>
</dbReference>
<dbReference type="GO" id="GO:0003677">
    <property type="term" value="F:DNA binding"/>
    <property type="evidence" value="ECO:0007669"/>
    <property type="project" value="UniProtKB-KW"/>
</dbReference>
<dbReference type="GO" id="GO:0006508">
    <property type="term" value="P:proteolysis"/>
    <property type="evidence" value="ECO:0007669"/>
    <property type="project" value="UniProtKB-KW"/>
</dbReference>
<keyword evidence="7" id="KW-0229">DNA integration</keyword>
<organism evidence="16 17">
    <name type="scientific">Pleurodeles waltl</name>
    <name type="common">Iberian ribbed newt</name>
    <dbReference type="NCBI Taxonomy" id="8319"/>
    <lineage>
        <taxon>Eukaryota</taxon>
        <taxon>Metazoa</taxon>
        <taxon>Chordata</taxon>
        <taxon>Craniata</taxon>
        <taxon>Vertebrata</taxon>
        <taxon>Euteleostomi</taxon>
        <taxon>Amphibia</taxon>
        <taxon>Batrachia</taxon>
        <taxon>Caudata</taxon>
        <taxon>Salamandroidea</taxon>
        <taxon>Salamandridae</taxon>
        <taxon>Pleurodelinae</taxon>
        <taxon>Pleurodeles</taxon>
    </lineage>
</organism>
<dbReference type="PROSITE" id="PS50994">
    <property type="entry name" value="INTEGRASE"/>
    <property type="match status" value="1"/>
</dbReference>
<dbReference type="GO" id="GO:0015074">
    <property type="term" value="P:DNA integration"/>
    <property type="evidence" value="ECO:0007669"/>
    <property type="project" value="UniProtKB-KW"/>
</dbReference>
<dbReference type="SMART" id="SM00298">
    <property type="entry name" value="CHROMO"/>
    <property type="match status" value="1"/>
</dbReference>
<reference evidence="16" key="1">
    <citation type="journal article" date="2022" name="bioRxiv">
        <title>Sequencing and chromosome-scale assembly of the giantPleurodeles waltlgenome.</title>
        <authorList>
            <person name="Brown T."/>
            <person name="Elewa A."/>
            <person name="Iarovenko S."/>
            <person name="Subramanian E."/>
            <person name="Araus A.J."/>
            <person name="Petzold A."/>
            <person name="Susuki M."/>
            <person name="Suzuki K.-i.T."/>
            <person name="Hayashi T."/>
            <person name="Toyoda A."/>
            <person name="Oliveira C."/>
            <person name="Osipova E."/>
            <person name="Leigh N.D."/>
            <person name="Simon A."/>
            <person name="Yun M.H."/>
        </authorList>
    </citation>
    <scope>NUCLEOTIDE SEQUENCE</scope>
    <source>
        <strain evidence="16">20211129_DDA</strain>
        <tissue evidence="16">Liver</tissue>
    </source>
</reference>
<dbReference type="InterPro" id="IPR056924">
    <property type="entry name" value="SH3_Tf2-1"/>
</dbReference>
<evidence type="ECO:0000256" key="5">
    <source>
        <dbReference type="ARBA" id="ARBA00022801"/>
    </source>
</evidence>
<dbReference type="InterPro" id="IPR043502">
    <property type="entry name" value="DNA/RNA_pol_sf"/>
</dbReference>
<evidence type="ECO:0000256" key="2">
    <source>
        <dbReference type="ARBA" id="ARBA00022670"/>
    </source>
</evidence>
<keyword evidence="5" id="KW-0378">Hydrolase</keyword>
<evidence type="ECO:0000256" key="9">
    <source>
        <dbReference type="ARBA" id="ARBA00022932"/>
    </source>
</evidence>
<feature type="domain" description="Integrase catalytic" evidence="15">
    <location>
        <begin position="349"/>
        <end position="508"/>
    </location>
</feature>
<dbReference type="GO" id="GO:0005634">
    <property type="term" value="C:nucleus"/>
    <property type="evidence" value="ECO:0007669"/>
    <property type="project" value="UniProtKB-SubCell"/>
</dbReference>
<accession>A0AAV7TXL0</accession>
<evidence type="ECO:0000256" key="12">
    <source>
        <dbReference type="ARBA" id="ARBA00023268"/>
    </source>
</evidence>
<evidence type="ECO:0000256" key="7">
    <source>
        <dbReference type="ARBA" id="ARBA00022908"/>
    </source>
</evidence>
<keyword evidence="12" id="KW-0511">Multifunctional enzyme</keyword>
<dbReference type="InterPro" id="IPR016197">
    <property type="entry name" value="Chromo-like_dom_sf"/>
</dbReference>
<dbReference type="Pfam" id="PF00385">
    <property type="entry name" value="Chromo"/>
    <property type="match status" value="1"/>
</dbReference>
<keyword evidence="10" id="KW-0238">DNA-binding</keyword>
<proteinExistence type="predicted"/>
<dbReference type="PANTHER" id="PTHR37984:SF5">
    <property type="entry name" value="PROTEIN NYNRIN-LIKE"/>
    <property type="match status" value="1"/>
</dbReference>
<dbReference type="FunFam" id="3.30.420.10:FF:000032">
    <property type="entry name" value="Retrovirus-related Pol polyprotein from transposon 297-like Protein"/>
    <property type="match status" value="1"/>
</dbReference>
<evidence type="ECO:0000256" key="13">
    <source>
        <dbReference type="ARBA" id="ARBA00039658"/>
    </source>
</evidence>
<dbReference type="Pfam" id="PF24626">
    <property type="entry name" value="SH3_Tf2-1"/>
    <property type="match status" value="1"/>
</dbReference>
<dbReference type="Gene3D" id="1.10.340.70">
    <property type="match status" value="1"/>
</dbReference>
<evidence type="ECO:0000256" key="8">
    <source>
        <dbReference type="ARBA" id="ARBA00022918"/>
    </source>
</evidence>
<feature type="domain" description="Chromo" evidence="14">
    <location>
        <begin position="650"/>
        <end position="697"/>
    </location>
</feature>
<keyword evidence="3" id="KW-0479">Metal-binding</keyword>
<evidence type="ECO:0000256" key="10">
    <source>
        <dbReference type="ARBA" id="ARBA00023125"/>
    </source>
</evidence>
<dbReference type="InterPro" id="IPR043128">
    <property type="entry name" value="Rev_trsase/Diguanyl_cyclase"/>
</dbReference>
<dbReference type="InterPro" id="IPR001584">
    <property type="entry name" value="Integrase_cat-core"/>
</dbReference>
<keyword evidence="11" id="KW-0233">DNA recombination</keyword>
<dbReference type="Gene3D" id="3.30.420.10">
    <property type="entry name" value="Ribonuclease H-like superfamily/Ribonuclease H"/>
    <property type="match status" value="1"/>
</dbReference>
<keyword evidence="9" id="KW-0808">Transferase</keyword>
<dbReference type="SUPFAM" id="SSF56672">
    <property type="entry name" value="DNA/RNA polymerases"/>
    <property type="match status" value="1"/>
</dbReference>
<dbReference type="GO" id="GO:0003964">
    <property type="term" value="F:RNA-directed DNA polymerase activity"/>
    <property type="evidence" value="ECO:0007669"/>
    <property type="project" value="UniProtKB-KW"/>
</dbReference>
<dbReference type="SUPFAM" id="SSF53098">
    <property type="entry name" value="Ribonuclease H-like"/>
    <property type="match status" value="1"/>
</dbReference>
<dbReference type="InterPro" id="IPR000953">
    <property type="entry name" value="Chromo/chromo_shadow_dom"/>
</dbReference>
<evidence type="ECO:0000256" key="1">
    <source>
        <dbReference type="ARBA" id="ARBA00004123"/>
    </source>
</evidence>
<keyword evidence="9" id="KW-0548">Nucleotidyltransferase</keyword>
<dbReference type="InterPro" id="IPR036397">
    <property type="entry name" value="RNaseH_sf"/>
</dbReference>
<comment type="caution">
    <text evidence="16">The sequence shown here is derived from an EMBL/GenBank/DDBJ whole genome shotgun (WGS) entry which is preliminary data.</text>
</comment>
<name>A0AAV7TXL0_PLEWA</name>
<dbReference type="Proteomes" id="UP001066276">
    <property type="component" value="Chromosome 3_2"/>
</dbReference>
<protein>
    <recommendedName>
        <fullName evidence="13">Gypsy retrotransposon integrase-like protein 1</fullName>
    </recommendedName>
</protein>
<evidence type="ECO:0000313" key="16">
    <source>
        <dbReference type="EMBL" id="KAJ1181205.1"/>
    </source>
</evidence>
<dbReference type="InterPro" id="IPR050951">
    <property type="entry name" value="Retrovirus_Pol_polyprotein"/>
</dbReference>
<dbReference type="InterPro" id="IPR012337">
    <property type="entry name" value="RNaseH-like_sf"/>
</dbReference>
<dbReference type="SUPFAM" id="SSF54160">
    <property type="entry name" value="Chromo domain-like"/>
    <property type="match status" value="1"/>
</dbReference>
<dbReference type="GO" id="GO:0003887">
    <property type="term" value="F:DNA-directed DNA polymerase activity"/>
    <property type="evidence" value="ECO:0007669"/>
    <property type="project" value="UniProtKB-KW"/>
</dbReference>
<dbReference type="PROSITE" id="PS50013">
    <property type="entry name" value="CHROMO_2"/>
    <property type="match status" value="1"/>
</dbReference>
<dbReference type="FunFam" id="3.30.70.270:FF:000020">
    <property type="entry name" value="Transposon Tf2-6 polyprotein-like Protein"/>
    <property type="match status" value="1"/>
</dbReference>
<dbReference type="GO" id="GO:0046872">
    <property type="term" value="F:metal ion binding"/>
    <property type="evidence" value="ECO:0007669"/>
    <property type="project" value="UniProtKB-KW"/>
</dbReference>
<evidence type="ECO:0000256" key="6">
    <source>
        <dbReference type="ARBA" id="ARBA00022842"/>
    </source>
</evidence>
<sequence length="790" mass="90316">MDSDKVQAILNWPSPSSIKETQCFLGLANFYRQFIADFAQRTSFITQTLKKEHLKKGFCWTPGAESAFQDLKKAFSQAPILRHPDTSKQFIVVTDASERAIGAALLQRQDDDDLEHPVFYLSHILSDSERNYSVLERELLALKVACTEWRHFLMGSKEPFEARTDHRNLQCLRNFQCQNSRQARWAFFFSQYDFYITYIPGSQNILADALSRRYPGCGDSAVQNLFDNNKIIGVAQTFLDQVKSEYARLHETELKRLRPQLHIDHDYYYHDKALFLPTKTVQIEALHMCHDSPIAGHRRVKATQDLLLRSFWWPTLKADTEAYVLSCPTCAQAKTPRTRPVGLLRPLPVPPGPWLTISTDFMCALPSSMGNHVIMVTVDSFTKMAHFTALRKLPTAKELSQVFTQDIFRLHGLPQVIISDRGPQYISRFWNQFCKILGIQVALSSGFHPQTNGQTERLNQGLEQYLRSFCNATQSNWAPYLPLAEFSYNNSLHSASKVSPFYGSYGFHPRAFPTPLRDNSNLPAISSFVRQLRGIQRIIHSNLVSTKSRMKTIADRRRCAAPLYQVHDKVWLSSRFLPLRLTQNKFKPRFYGPFLILKKINPVSMRLRLPRTWKIHPVFHVSQLKPYRPDLFHRQLPCPPPLLVDNVPEYEVQEVCDSRFFHGRLQYLIHWKGYPLSECSWEDASSVHAPLLIRRFFWLFPHKPGASGRGHTVTPQRSLRPRAQVAAVRHVNFAAADARAAVDAEADTQVAGVAAAPARAIKAPGSRSGGHGARRSPFFKFCLKGRRGRA</sequence>
<dbReference type="Gene3D" id="3.30.70.270">
    <property type="match status" value="1"/>
</dbReference>
<dbReference type="Pfam" id="PF17921">
    <property type="entry name" value="Integrase_H2C2"/>
    <property type="match status" value="1"/>
</dbReference>